<evidence type="ECO:0000256" key="3">
    <source>
        <dbReference type="ARBA" id="ARBA00022475"/>
    </source>
</evidence>
<accession>A0A3R8MS28</accession>
<dbReference type="OrthoDB" id="424972at2"/>
<keyword evidence="5 8" id="KW-1133">Transmembrane helix</keyword>
<dbReference type="AlphaFoldDB" id="A0A3R8MS28"/>
<keyword evidence="4 7" id="KW-0812">Transmembrane</keyword>
<dbReference type="RefSeq" id="WP_125094639.1">
    <property type="nucleotide sequence ID" value="NZ_RRUE01000001.1"/>
</dbReference>
<protein>
    <submittedName>
        <fullName evidence="9">Biopolymer transporter ExbD</fullName>
    </submittedName>
</protein>
<comment type="similarity">
    <text evidence="2 7">Belongs to the ExbD/TolR family.</text>
</comment>
<dbReference type="Pfam" id="PF02472">
    <property type="entry name" value="ExbD"/>
    <property type="match status" value="1"/>
</dbReference>
<keyword evidence="6 8" id="KW-0472">Membrane</keyword>
<comment type="subcellular location">
    <subcellularLocation>
        <location evidence="1">Cell membrane</location>
        <topology evidence="1">Single-pass membrane protein</topology>
    </subcellularLocation>
    <subcellularLocation>
        <location evidence="7">Cell membrane</location>
        <topology evidence="7">Single-pass type II membrane protein</topology>
    </subcellularLocation>
</comment>
<evidence type="ECO:0000256" key="7">
    <source>
        <dbReference type="RuleBase" id="RU003879"/>
    </source>
</evidence>
<dbReference type="GO" id="GO:0015031">
    <property type="term" value="P:protein transport"/>
    <property type="evidence" value="ECO:0007669"/>
    <property type="project" value="UniProtKB-KW"/>
</dbReference>
<keyword evidence="10" id="KW-1185">Reference proteome</keyword>
<dbReference type="GO" id="GO:0005886">
    <property type="term" value="C:plasma membrane"/>
    <property type="evidence" value="ECO:0007669"/>
    <property type="project" value="UniProtKB-SubCell"/>
</dbReference>
<reference evidence="9 10" key="1">
    <citation type="submission" date="2018-11" db="EMBL/GenBank/DDBJ databases">
        <title>Genome sequencing of Lautropia sp. KCOM 2505 (= ChDC F240).</title>
        <authorList>
            <person name="Kook J.-K."/>
            <person name="Park S.-N."/>
            <person name="Lim Y.K."/>
        </authorList>
    </citation>
    <scope>NUCLEOTIDE SEQUENCE [LARGE SCALE GENOMIC DNA]</scope>
    <source>
        <strain evidence="9 10">KCOM 2505</strain>
    </source>
</reference>
<comment type="caution">
    <text evidence="9">The sequence shown here is derived from an EMBL/GenBank/DDBJ whole genome shotgun (WGS) entry which is preliminary data.</text>
</comment>
<evidence type="ECO:0000256" key="5">
    <source>
        <dbReference type="ARBA" id="ARBA00022989"/>
    </source>
</evidence>
<organism evidence="9 10">
    <name type="scientific">Lautropia dentalis</name>
    <dbReference type="NCBI Taxonomy" id="2490857"/>
    <lineage>
        <taxon>Bacteria</taxon>
        <taxon>Pseudomonadati</taxon>
        <taxon>Pseudomonadota</taxon>
        <taxon>Betaproteobacteria</taxon>
        <taxon>Burkholderiales</taxon>
        <taxon>Burkholderiaceae</taxon>
        <taxon>Lautropia</taxon>
    </lineage>
</organism>
<keyword evidence="3" id="KW-1003">Cell membrane</keyword>
<dbReference type="PANTHER" id="PTHR30558:SF3">
    <property type="entry name" value="BIOPOLYMER TRANSPORT PROTEIN EXBD-RELATED"/>
    <property type="match status" value="1"/>
</dbReference>
<keyword evidence="7" id="KW-0813">Transport</keyword>
<feature type="transmembrane region" description="Helical" evidence="8">
    <location>
        <begin position="14"/>
        <end position="32"/>
    </location>
</feature>
<proteinExistence type="inferred from homology"/>
<evidence type="ECO:0000256" key="6">
    <source>
        <dbReference type="ARBA" id="ARBA00023136"/>
    </source>
</evidence>
<gene>
    <name evidence="9" type="ORF">EHV23_02920</name>
</gene>
<name>A0A3R8MS28_9BURK</name>
<dbReference type="EMBL" id="RRUE01000001">
    <property type="protein sequence ID" value="RRN45209.1"/>
    <property type="molecule type" value="Genomic_DNA"/>
</dbReference>
<evidence type="ECO:0000256" key="1">
    <source>
        <dbReference type="ARBA" id="ARBA00004162"/>
    </source>
</evidence>
<keyword evidence="7" id="KW-0653">Protein transport</keyword>
<dbReference type="PANTHER" id="PTHR30558">
    <property type="entry name" value="EXBD MEMBRANE COMPONENT OF PMF-DRIVEN MACROMOLECULE IMPORT SYSTEM"/>
    <property type="match status" value="1"/>
</dbReference>
<dbReference type="InterPro" id="IPR003400">
    <property type="entry name" value="ExbD"/>
</dbReference>
<evidence type="ECO:0000256" key="4">
    <source>
        <dbReference type="ARBA" id="ARBA00022692"/>
    </source>
</evidence>
<dbReference type="Gene3D" id="3.30.420.270">
    <property type="match status" value="1"/>
</dbReference>
<dbReference type="GO" id="GO:0022857">
    <property type="term" value="F:transmembrane transporter activity"/>
    <property type="evidence" value="ECO:0007669"/>
    <property type="project" value="InterPro"/>
</dbReference>
<evidence type="ECO:0000313" key="9">
    <source>
        <dbReference type="EMBL" id="RRN45209.1"/>
    </source>
</evidence>
<sequence>MNFRRSLRRDEPEINFIPLIDLLLVILIFLMVTTTYNRYRELAVDLPSAAGKASPEAPVQILVAVTADGQYRVDSETVGHADPDTLAGILTRAAGDRQNPIVVIHADASASHQSVVNVMESARIAGLARVSFATKTRQPD</sequence>
<evidence type="ECO:0000313" key="10">
    <source>
        <dbReference type="Proteomes" id="UP000270261"/>
    </source>
</evidence>
<evidence type="ECO:0000256" key="8">
    <source>
        <dbReference type="SAM" id="Phobius"/>
    </source>
</evidence>
<dbReference type="Proteomes" id="UP000270261">
    <property type="component" value="Unassembled WGS sequence"/>
</dbReference>
<evidence type="ECO:0000256" key="2">
    <source>
        <dbReference type="ARBA" id="ARBA00005811"/>
    </source>
</evidence>